<dbReference type="InterPro" id="IPR012934">
    <property type="entry name" value="Znf_AD"/>
</dbReference>
<protein>
    <recommendedName>
        <fullName evidence="1">ZAD domain-containing protein</fullName>
    </recommendedName>
</protein>
<dbReference type="EMBL" id="JAPWTJ010000882">
    <property type="protein sequence ID" value="KAJ8975085.1"/>
    <property type="molecule type" value="Genomic_DNA"/>
</dbReference>
<organism evidence="2 3">
    <name type="scientific">Molorchus minor</name>
    <dbReference type="NCBI Taxonomy" id="1323400"/>
    <lineage>
        <taxon>Eukaryota</taxon>
        <taxon>Metazoa</taxon>
        <taxon>Ecdysozoa</taxon>
        <taxon>Arthropoda</taxon>
        <taxon>Hexapoda</taxon>
        <taxon>Insecta</taxon>
        <taxon>Pterygota</taxon>
        <taxon>Neoptera</taxon>
        <taxon>Endopterygota</taxon>
        <taxon>Coleoptera</taxon>
        <taxon>Polyphaga</taxon>
        <taxon>Cucujiformia</taxon>
        <taxon>Chrysomeloidea</taxon>
        <taxon>Cerambycidae</taxon>
        <taxon>Lamiinae</taxon>
        <taxon>Monochamini</taxon>
        <taxon>Molorchus</taxon>
    </lineage>
</organism>
<accession>A0ABQ9JA83</accession>
<comment type="caution">
    <text evidence="2">The sequence shown here is derived from an EMBL/GenBank/DDBJ whole genome shotgun (WGS) entry which is preliminary data.</text>
</comment>
<dbReference type="SMART" id="SM00868">
    <property type="entry name" value="zf-AD"/>
    <property type="match status" value="1"/>
</dbReference>
<dbReference type="SUPFAM" id="SSF57716">
    <property type="entry name" value="Glucocorticoid receptor-like (DNA-binding domain)"/>
    <property type="match status" value="1"/>
</dbReference>
<evidence type="ECO:0000313" key="2">
    <source>
        <dbReference type="EMBL" id="KAJ8975085.1"/>
    </source>
</evidence>
<reference evidence="2" key="1">
    <citation type="journal article" date="2023" name="Insect Mol. Biol.">
        <title>Genome sequencing provides insights into the evolution of gene families encoding plant cell wall-degrading enzymes in longhorned beetles.</title>
        <authorList>
            <person name="Shin N.R."/>
            <person name="Okamura Y."/>
            <person name="Kirsch R."/>
            <person name="Pauchet Y."/>
        </authorList>
    </citation>
    <scope>NUCLEOTIDE SEQUENCE</scope>
    <source>
        <strain evidence="2">MMC_N1</strain>
    </source>
</reference>
<evidence type="ECO:0000313" key="3">
    <source>
        <dbReference type="Proteomes" id="UP001162164"/>
    </source>
</evidence>
<feature type="domain" description="ZAD" evidence="1">
    <location>
        <begin position="30"/>
        <end position="98"/>
    </location>
</feature>
<sequence>TFIIINYCAHLFSLHLQTAIHVIMQSTKYICRLCFAQLDSGFELIGDYMKKILEVLLINVNFAVSENPAICRNCTDLAWRAFTFKSRCISTEDIILSYAVVKKVTSLDMKWIYNTKIACEVTENDYVCRFCMACVGRRQLFVLGK</sequence>
<name>A0ABQ9JA83_9CUCU</name>
<keyword evidence="3" id="KW-1185">Reference proteome</keyword>
<gene>
    <name evidence="2" type="ORF">NQ317_011037</name>
</gene>
<proteinExistence type="predicted"/>
<evidence type="ECO:0000259" key="1">
    <source>
        <dbReference type="SMART" id="SM00868"/>
    </source>
</evidence>
<dbReference type="Proteomes" id="UP001162164">
    <property type="component" value="Unassembled WGS sequence"/>
</dbReference>
<feature type="non-terminal residue" evidence="2">
    <location>
        <position position="1"/>
    </location>
</feature>